<feature type="transmembrane region" description="Helical" evidence="2">
    <location>
        <begin position="847"/>
        <end position="870"/>
    </location>
</feature>
<organism evidence="4 5">
    <name type="scientific">Bemisia tabaci</name>
    <name type="common">Sweetpotato whitefly</name>
    <name type="synonym">Aleurodes tabaci</name>
    <dbReference type="NCBI Taxonomy" id="7038"/>
    <lineage>
        <taxon>Eukaryota</taxon>
        <taxon>Metazoa</taxon>
        <taxon>Ecdysozoa</taxon>
        <taxon>Arthropoda</taxon>
        <taxon>Hexapoda</taxon>
        <taxon>Insecta</taxon>
        <taxon>Pterygota</taxon>
        <taxon>Neoptera</taxon>
        <taxon>Paraneoptera</taxon>
        <taxon>Hemiptera</taxon>
        <taxon>Sternorrhyncha</taxon>
        <taxon>Aleyrodoidea</taxon>
        <taxon>Aleyrodidae</taxon>
        <taxon>Aleyrodinae</taxon>
        <taxon>Bemisia</taxon>
    </lineage>
</organism>
<dbReference type="SUPFAM" id="SSF48726">
    <property type="entry name" value="Immunoglobulin"/>
    <property type="match status" value="1"/>
</dbReference>
<feature type="transmembrane region" description="Helical" evidence="2">
    <location>
        <begin position="731"/>
        <end position="752"/>
    </location>
</feature>
<feature type="transmembrane region" description="Helical" evidence="2">
    <location>
        <begin position="426"/>
        <end position="445"/>
    </location>
</feature>
<feature type="compositionally biased region" description="Polar residues" evidence="1">
    <location>
        <begin position="139"/>
        <end position="149"/>
    </location>
</feature>
<dbReference type="AlphaFoldDB" id="A0A9P0F733"/>
<dbReference type="InterPro" id="IPR036179">
    <property type="entry name" value="Ig-like_dom_sf"/>
</dbReference>
<feature type="transmembrane region" description="Helical" evidence="2">
    <location>
        <begin position="572"/>
        <end position="591"/>
    </location>
</feature>
<reference evidence="4" key="1">
    <citation type="submission" date="2021-12" db="EMBL/GenBank/DDBJ databases">
        <authorList>
            <person name="King R."/>
        </authorList>
    </citation>
    <scope>NUCLEOTIDE SEQUENCE</scope>
</reference>
<feature type="transmembrane region" description="Helical" evidence="2">
    <location>
        <begin position="496"/>
        <end position="516"/>
    </location>
</feature>
<evidence type="ECO:0000259" key="3">
    <source>
        <dbReference type="PROSITE" id="PS50835"/>
    </source>
</evidence>
<dbReference type="Gene3D" id="2.60.40.10">
    <property type="entry name" value="Immunoglobulins"/>
    <property type="match status" value="1"/>
</dbReference>
<keyword evidence="5" id="KW-1185">Reference proteome</keyword>
<dbReference type="InterPro" id="IPR013783">
    <property type="entry name" value="Ig-like_fold"/>
</dbReference>
<dbReference type="InterPro" id="IPR007110">
    <property type="entry name" value="Ig-like_dom"/>
</dbReference>
<feature type="region of interest" description="Disordered" evidence="1">
    <location>
        <begin position="131"/>
        <end position="150"/>
    </location>
</feature>
<dbReference type="PROSITE" id="PS50835">
    <property type="entry name" value="IG_LIKE"/>
    <property type="match status" value="1"/>
</dbReference>
<protein>
    <recommendedName>
        <fullName evidence="3">Ig-like domain-containing protein</fullName>
    </recommendedName>
</protein>
<dbReference type="PANTHER" id="PTHR23278:SF26">
    <property type="entry name" value="SIDESTEP III, ISOFORM O"/>
    <property type="match status" value="1"/>
</dbReference>
<accession>A0A9P0F733</accession>
<evidence type="ECO:0000313" key="4">
    <source>
        <dbReference type="EMBL" id="CAH0394777.1"/>
    </source>
</evidence>
<evidence type="ECO:0000256" key="1">
    <source>
        <dbReference type="SAM" id="MobiDB-lite"/>
    </source>
</evidence>
<name>A0A9P0F733_BEMTA</name>
<dbReference type="PANTHER" id="PTHR23278">
    <property type="entry name" value="SIDESTEP PROTEIN"/>
    <property type="match status" value="1"/>
</dbReference>
<evidence type="ECO:0000313" key="5">
    <source>
        <dbReference type="Proteomes" id="UP001152759"/>
    </source>
</evidence>
<gene>
    <name evidence="4" type="ORF">BEMITA_LOCUS13036</name>
</gene>
<feature type="domain" description="Ig-like" evidence="3">
    <location>
        <begin position="28"/>
        <end position="109"/>
    </location>
</feature>
<sequence length="933" mass="106358">MGRLVRCYKTADQSTCRGLPFIQEARSPTLAPVCSQETPTIIGASLHESIHVRCVVMADPPEVSFEWFFRNSGEAWAVAAGQFRPENGSSNELLYRPSSERDYGTLTCRGINVIGKQIDPCVFQIVPADPKSEKGKGLEQSTKSTVSNEHQMDGTLPRYCIKIGELHHFWSQEGCSNEISITSTELKDLSILSDSVFNATRGFYSNEIWNFGNHLIFLLKNFGQNIRESTTKVLSNSNIQNFETGKNRTLKICFKFFWRFFKGQKTVICHPDSCERYDPFSESLIFYQDGGEINQDFLDFSWTNMHKKPVSLWDDYSKLGELQSARQDDWCDLHSFYTTVLEHLEHSVNCTLKLADGSATKAGESEYPMRYDASLVLCANGIVLEGTDLSKFDISVSVDTSALCIITPHSGYMSQGLVIFKSFSPVVWIFFSVTIASLAVMQYFFQYSQYALFPRLYTEAEVDYYRDTSSLLTVYAYFICGSPPSLHLGRLFTGKVLFLIFSFSTIIISTVFLSGMTTLLSDRVLYPEIDTLKILEESDMLIQTFEHRNFETSLFDQLNQSEALRAKLVDNLYYYFAYLFSELLSSHFYFVGPPNRIDPFHDFLHNHSHLGNALQMVQDNVRSIIETDAIVLSVPFSSTPKKNLRLKDYMNDQGHEYHLMRECLMTYPMIFTFAKNSFFFDKVNQKMAQYIEAGLARGILEEAQENMELGVSYAEESSEPRPFDLNDLQSGFIGLVVGLFMSFLAFVGELLFDYFKYSGTVKFLIKCKDSLFKVECAPGYDGGLPQTFHLEAVDSDSMRLRLNLSNPESPFFHLDLASLTNIPDILQLIIYPANQKGRGEPYVLEEIMAGFLIGAAATLCIVVLVVMVIVSKRRQQLNHQLHHETKQLELINRDDQRYIISYQLKPEPKQPDILSRGTYSCPFTKRLQKLLMQ</sequence>
<keyword evidence="2" id="KW-0472">Membrane</keyword>
<evidence type="ECO:0000256" key="2">
    <source>
        <dbReference type="SAM" id="Phobius"/>
    </source>
</evidence>
<dbReference type="Proteomes" id="UP001152759">
    <property type="component" value="Chromosome 8"/>
</dbReference>
<keyword evidence="2" id="KW-0812">Transmembrane</keyword>
<keyword evidence="2" id="KW-1133">Transmembrane helix</keyword>
<proteinExistence type="predicted"/>
<dbReference type="EMBL" id="OU963869">
    <property type="protein sequence ID" value="CAH0394777.1"/>
    <property type="molecule type" value="Genomic_DNA"/>
</dbReference>